<dbReference type="Proteomes" id="UP000419144">
    <property type="component" value="Unassembled WGS sequence"/>
</dbReference>
<dbReference type="PANTHER" id="PTHR23070">
    <property type="entry name" value="BCS1 AAA-TYPE ATPASE"/>
    <property type="match status" value="1"/>
</dbReference>
<dbReference type="Pfam" id="PF00004">
    <property type="entry name" value="AAA"/>
    <property type="match status" value="1"/>
</dbReference>
<dbReference type="GO" id="GO:0016887">
    <property type="term" value="F:ATP hydrolysis activity"/>
    <property type="evidence" value="ECO:0007669"/>
    <property type="project" value="InterPro"/>
</dbReference>
<dbReference type="VEuPathDB" id="TriTrypDB:LtaPh_3660100"/>
<dbReference type="OrthoDB" id="10251412at2759"/>
<dbReference type="InterPro" id="IPR003959">
    <property type="entry name" value="ATPase_AAA_core"/>
</dbReference>
<organism evidence="3 4">
    <name type="scientific">Leishmania tarentolae</name>
    <name type="common">Sauroleishmania tarentolae</name>
    <dbReference type="NCBI Taxonomy" id="5689"/>
    <lineage>
        <taxon>Eukaryota</taxon>
        <taxon>Discoba</taxon>
        <taxon>Euglenozoa</taxon>
        <taxon>Kinetoplastea</taxon>
        <taxon>Metakinetoplastina</taxon>
        <taxon>Trypanosomatida</taxon>
        <taxon>Trypanosomatidae</taxon>
        <taxon>Leishmaniinae</taxon>
        <taxon>Leishmania</taxon>
        <taxon>lizard Leishmania</taxon>
    </lineage>
</organism>
<dbReference type="InterPro" id="IPR027417">
    <property type="entry name" value="P-loop_NTPase"/>
</dbReference>
<dbReference type="SUPFAM" id="SSF52540">
    <property type="entry name" value="P-loop containing nucleoside triphosphate hydrolases"/>
    <property type="match status" value="1"/>
</dbReference>
<evidence type="ECO:0000259" key="2">
    <source>
        <dbReference type="Pfam" id="PF07728"/>
    </source>
</evidence>
<proteinExistence type="predicted"/>
<dbReference type="Gene3D" id="3.40.50.300">
    <property type="entry name" value="P-loop containing nucleotide triphosphate hydrolases"/>
    <property type="match status" value="2"/>
</dbReference>
<name>A0A640KX07_LEITA</name>
<dbReference type="InterPro" id="IPR050747">
    <property type="entry name" value="Mitochondrial_chaperone_BCS1"/>
</dbReference>
<evidence type="ECO:0000313" key="4">
    <source>
        <dbReference type="Proteomes" id="UP000419144"/>
    </source>
</evidence>
<feature type="domain" description="ATPase dynein-related AAA" evidence="2">
    <location>
        <begin position="371"/>
        <end position="420"/>
    </location>
</feature>
<keyword evidence="4" id="KW-1185">Reference proteome</keyword>
<dbReference type="AlphaFoldDB" id="A0A640KX07"/>
<gene>
    <name evidence="3" type="ORF">LtaPh_3660100</name>
</gene>
<dbReference type="InterPro" id="IPR011704">
    <property type="entry name" value="ATPase_dyneun-rel_AAA"/>
</dbReference>
<comment type="caution">
    <text evidence="3">The sequence shown here is derived from an EMBL/GenBank/DDBJ whole genome shotgun (WGS) entry which is preliminary data.</text>
</comment>
<sequence>MWSPFNDALFAVAPCSLSSLLHPPHLLQPTAFLVPSSKAHEVYGLCVCVCVCVLVGGRMCSSTLAGVPSATLRSSLEGSRLLDLWRVCEGHIHALVAVFCGLLDKYSPLSFEVTIITIVFGCIAIRRIARWYSVNALPKQAYVYWKLHDLLKLPHLGEYEPANHLCTALLLYIKLKLWQDTPLTAAELRNKTFMINLLSLYCKPTDGEIYGDFLTPAYVYRKKLMVPVKLPMYPFWTSTRQDGVEVCAWISMPCSTKRSSEARRSVFLRVRKEDSPDGGAVADAALRRFVEDALSFYFTNGYADRDHYDLRMYCPTVRELYVMVKSVALPLGPTLDTLFFPQREHVKSLLERFTEKRGRYTIDGFPHKLGFLLYGPRGTGKRSFVRALAYHTHRHIVRIPLSSFTRRDQLFKMFYFESVLSSSTEEWLLLDNSKVIFLIEGVNGNDDLVRNRTDEHVVHVRRSRGLTTRSSQQANTDRGDAEELGAAKSASQAFSVAARAQEAGKVVTRTIKRPPLRTRALNTIGSRTSPWCNEDSEDSLTLSSLLNILDGVVDDSDRIVVMIADHPECLDPALLRPGRLTTHLRFDYIELDDLIRLCGLFFGSEYCESPDTLRATVEMTKQKQTISFMYERMETSVSTPAQKVHDAFQKMNESCSAQVHPCVACTSKDTEDDRCRSEWVHQGLPASAADADVKKNVIRQLSLEQASQVRSYIAALEEEAFSKASQAGQRITYNFWIAPSHVHHLCMRAVDLNDFLDALSAYIRNESCRETSIKGR</sequence>
<accession>A0A640KX07</accession>
<dbReference type="EMBL" id="BLBS01000057">
    <property type="protein sequence ID" value="GET93685.1"/>
    <property type="molecule type" value="Genomic_DNA"/>
</dbReference>
<feature type="domain" description="ATPase AAA-type core" evidence="1">
    <location>
        <begin position="534"/>
        <end position="587"/>
    </location>
</feature>
<evidence type="ECO:0000259" key="1">
    <source>
        <dbReference type="Pfam" id="PF00004"/>
    </source>
</evidence>
<dbReference type="Pfam" id="PF07728">
    <property type="entry name" value="AAA_5"/>
    <property type="match status" value="1"/>
</dbReference>
<dbReference type="GO" id="GO:0005524">
    <property type="term" value="F:ATP binding"/>
    <property type="evidence" value="ECO:0007669"/>
    <property type="project" value="InterPro"/>
</dbReference>
<protein>
    <submittedName>
        <fullName evidence="3">A44l protein-like protein</fullName>
    </submittedName>
</protein>
<evidence type="ECO:0000313" key="3">
    <source>
        <dbReference type="EMBL" id="GET93685.1"/>
    </source>
</evidence>
<reference evidence="3" key="1">
    <citation type="submission" date="2019-11" db="EMBL/GenBank/DDBJ databases">
        <title>Leishmania tarentolae CDS.</title>
        <authorList>
            <person name="Goto Y."/>
            <person name="Yamagishi J."/>
        </authorList>
    </citation>
    <scope>NUCLEOTIDE SEQUENCE [LARGE SCALE GENOMIC DNA]</scope>
    <source>
        <strain evidence="3">Parrot Tar II</strain>
    </source>
</reference>